<comment type="similarity">
    <text evidence="6">Belongs to the ABC-4 integral membrane protein family.</text>
</comment>
<comment type="caution">
    <text evidence="9">The sequence shown here is derived from an EMBL/GenBank/DDBJ whole genome shotgun (WGS) entry which is preliminary data.</text>
</comment>
<gene>
    <name evidence="9" type="ORF">GCM10010918_31990</name>
</gene>
<dbReference type="InterPro" id="IPR003838">
    <property type="entry name" value="ABC3_permease_C"/>
</dbReference>
<sequence length="949" mass="104998">MALLSMIFRKMTQNKWLEASLLMGLIITVGLVSSIPMYTEAILSRMLIKELETSQSNSSTYPGTLAARFVYSSSDADGRLKQKNANDSFVRKQVIPFIPVPLLASTYDVQSLTYALKPDGRQEQSSKKTSDIRSKLVGVEGLEQHIKLVDGRMPEKKPVNGVYEVLVTEKGLNHLRAVLGAEFTIEDKTVTETIKIKPVGVFTKLNDDDLFFQSTDLGTYTSSVLIDRELLENDLLNTKRLQTGASGWFLVPDYSKLELRTVNQYLHAAAQLKQLVETSYNYSMDAKYLNVIDAYFERSSSLRILMWSLNVPVLAMLALYVFMVSNLITNRQRTEIAVIRSRGASRMQIMLSYMAEYGLLSVLAVAAGPPLGLFLTKVLGSSNGFMSFVQRSGIRVHLNSEVYTYAIIAALAVFAIMLLPALQATKATIVGHKQQMARMGGTPFWHKLFLDVIALVIALYGLRVFHTRMKSLQTLGLTGSDLHIDPLQFAVPALFILGGGMLLLRIYPYFLRLVYWSGKKWWPPSIYATLIQVGRSSTGYQFLMIFLMMTIATGMFSASAARTINSNSEDRVQYAAGADVVLRALWPNDKPSDQGSGATGPGQSSTPVPEVIHYLEPPFEPYTKLEGVEHTARVFIKKNAAFSSNGGSGTARLMGIDTDEFGMTSWFRNGLLPYPFYEYLNVLATEPNAVLISKTLADNRSLKQGDTLYVGWEGVNQQPFVIYGIVDYFPTFSPVADGSNDPPMLIVGHRQQIQTVLSMEPYEVWLKLKPDASLSDLYHSIENSKLSLTTIENTGEAISKAKSDPFLMAVNGALTLGFLISLGISFVGFLLYWLLVLRGRMLQNGIMRAMGLSLRQLLGMLTVEQLLTSGAAVGIGLLTGYTTSRLFVPVFQNAFDAKTLVPPFIVTVDPTDSIRIYIFVGAMLIIGLGILGVMLSRLKIHQAIKLGED</sequence>
<protein>
    <recommendedName>
        <fullName evidence="8">ABC3 transporter permease C-terminal domain-containing protein</fullName>
    </recommendedName>
</protein>
<evidence type="ECO:0000313" key="10">
    <source>
        <dbReference type="Proteomes" id="UP000600247"/>
    </source>
</evidence>
<evidence type="ECO:0000256" key="2">
    <source>
        <dbReference type="ARBA" id="ARBA00022475"/>
    </source>
</evidence>
<feature type="transmembrane region" description="Helical" evidence="7">
    <location>
        <begin position="349"/>
        <end position="368"/>
    </location>
</feature>
<feature type="domain" description="ABC3 transporter permease C-terminal" evidence="8">
    <location>
        <begin position="314"/>
        <end position="427"/>
    </location>
</feature>
<feature type="transmembrane region" description="Helical" evidence="7">
    <location>
        <begin position="304"/>
        <end position="328"/>
    </location>
</feature>
<proteinExistence type="inferred from homology"/>
<organism evidence="9 10">
    <name type="scientific">Paenibacillus radicis</name>
    <name type="common">ex Gao et al. 2016</name>
    <dbReference type="NCBI Taxonomy" id="1737354"/>
    <lineage>
        <taxon>Bacteria</taxon>
        <taxon>Bacillati</taxon>
        <taxon>Bacillota</taxon>
        <taxon>Bacilli</taxon>
        <taxon>Bacillales</taxon>
        <taxon>Paenibacillaceae</taxon>
        <taxon>Paenibacillus</taxon>
    </lineage>
</organism>
<dbReference type="PANTHER" id="PTHR30572:SF4">
    <property type="entry name" value="ABC TRANSPORTER PERMEASE YTRF"/>
    <property type="match status" value="1"/>
</dbReference>
<feature type="transmembrane region" description="Helical" evidence="7">
    <location>
        <begin position="914"/>
        <end position="935"/>
    </location>
</feature>
<keyword evidence="10" id="KW-1185">Reference proteome</keyword>
<dbReference type="GO" id="GO:0005886">
    <property type="term" value="C:plasma membrane"/>
    <property type="evidence" value="ECO:0007669"/>
    <property type="project" value="UniProtKB-SubCell"/>
</dbReference>
<feature type="transmembrane region" description="Helical" evidence="7">
    <location>
        <begin position="806"/>
        <end position="836"/>
    </location>
</feature>
<feature type="transmembrane region" description="Helical" evidence="7">
    <location>
        <begin position="857"/>
        <end position="881"/>
    </location>
</feature>
<evidence type="ECO:0000256" key="5">
    <source>
        <dbReference type="ARBA" id="ARBA00023136"/>
    </source>
</evidence>
<keyword evidence="2" id="KW-1003">Cell membrane</keyword>
<accession>A0A917HBF4</accession>
<dbReference type="InterPro" id="IPR050250">
    <property type="entry name" value="Macrolide_Exporter_MacB"/>
</dbReference>
<comment type="subcellular location">
    <subcellularLocation>
        <location evidence="1">Cell membrane</location>
        <topology evidence="1">Multi-pass membrane protein</topology>
    </subcellularLocation>
</comment>
<dbReference type="PANTHER" id="PTHR30572">
    <property type="entry name" value="MEMBRANE COMPONENT OF TRANSPORTER-RELATED"/>
    <property type="match status" value="1"/>
</dbReference>
<feature type="domain" description="ABC3 transporter permease C-terminal" evidence="8">
    <location>
        <begin position="818"/>
        <end position="938"/>
    </location>
</feature>
<evidence type="ECO:0000256" key="3">
    <source>
        <dbReference type="ARBA" id="ARBA00022692"/>
    </source>
</evidence>
<evidence type="ECO:0000256" key="1">
    <source>
        <dbReference type="ARBA" id="ARBA00004651"/>
    </source>
</evidence>
<evidence type="ECO:0000313" key="9">
    <source>
        <dbReference type="EMBL" id="GGG73495.1"/>
    </source>
</evidence>
<feature type="transmembrane region" description="Helical" evidence="7">
    <location>
        <begin position="444"/>
        <end position="462"/>
    </location>
</feature>
<evidence type="ECO:0000256" key="7">
    <source>
        <dbReference type="SAM" id="Phobius"/>
    </source>
</evidence>
<dbReference type="AlphaFoldDB" id="A0A917HBF4"/>
<evidence type="ECO:0000256" key="6">
    <source>
        <dbReference type="ARBA" id="ARBA00038076"/>
    </source>
</evidence>
<dbReference type="EMBL" id="BMHY01000005">
    <property type="protein sequence ID" value="GGG73495.1"/>
    <property type="molecule type" value="Genomic_DNA"/>
</dbReference>
<feature type="transmembrane region" description="Helical" evidence="7">
    <location>
        <begin position="402"/>
        <end position="423"/>
    </location>
</feature>
<evidence type="ECO:0000256" key="4">
    <source>
        <dbReference type="ARBA" id="ARBA00022989"/>
    </source>
</evidence>
<dbReference type="Proteomes" id="UP000600247">
    <property type="component" value="Unassembled WGS sequence"/>
</dbReference>
<feature type="transmembrane region" description="Helical" evidence="7">
    <location>
        <begin position="542"/>
        <end position="561"/>
    </location>
</feature>
<keyword evidence="4 7" id="KW-1133">Transmembrane helix</keyword>
<name>A0A917HBF4_9BACL</name>
<evidence type="ECO:0000259" key="8">
    <source>
        <dbReference type="Pfam" id="PF02687"/>
    </source>
</evidence>
<reference evidence="9 10" key="1">
    <citation type="journal article" date="2014" name="Int. J. Syst. Evol. Microbiol.">
        <title>Complete genome sequence of Corynebacterium casei LMG S-19264T (=DSM 44701T), isolated from a smear-ripened cheese.</title>
        <authorList>
            <consortium name="US DOE Joint Genome Institute (JGI-PGF)"/>
            <person name="Walter F."/>
            <person name="Albersmeier A."/>
            <person name="Kalinowski J."/>
            <person name="Ruckert C."/>
        </authorList>
    </citation>
    <scope>NUCLEOTIDE SEQUENCE [LARGE SCALE GENOMIC DNA]</scope>
    <source>
        <strain evidence="9 10">CGMCC 1.15286</strain>
    </source>
</reference>
<dbReference type="Pfam" id="PF02687">
    <property type="entry name" value="FtsX"/>
    <property type="match status" value="2"/>
</dbReference>
<dbReference type="GO" id="GO:0022857">
    <property type="term" value="F:transmembrane transporter activity"/>
    <property type="evidence" value="ECO:0007669"/>
    <property type="project" value="TreeGrafter"/>
</dbReference>
<feature type="transmembrane region" description="Helical" evidence="7">
    <location>
        <begin position="489"/>
        <end position="510"/>
    </location>
</feature>
<keyword evidence="3 7" id="KW-0812">Transmembrane</keyword>
<keyword evidence="5 7" id="KW-0472">Membrane</keyword>